<dbReference type="Gene3D" id="3.40.50.300">
    <property type="entry name" value="P-loop containing nucleotide triphosphate hydrolases"/>
    <property type="match status" value="2"/>
</dbReference>
<keyword evidence="7" id="KW-0067">ATP-binding</keyword>
<evidence type="ECO:0000313" key="13">
    <source>
        <dbReference type="Proteomes" id="UP001174196"/>
    </source>
</evidence>
<dbReference type="Pfam" id="PF12705">
    <property type="entry name" value="PDDEXK_1"/>
    <property type="match status" value="1"/>
</dbReference>
<feature type="domain" description="PD-(D/E)XK endonuclease-like" evidence="10">
    <location>
        <begin position="752"/>
        <end position="1067"/>
    </location>
</feature>
<proteinExistence type="predicted"/>
<evidence type="ECO:0000256" key="2">
    <source>
        <dbReference type="ARBA" id="ARBA00022741"/>
    </source>
</evidence>
<keyword evidence="13" id="KW-1185">Reference proteome</keyword>
<dbReference type="SUPFAM" id="SSF52540">
    <property type="entry name" value="P-loop containing nucleoside triphosphate hydrolases"/>
    <property type="match status" value="2"/>
</dbReference>
<dbReference type="InterPro" id="IPR011335">
    <property type="entry name" value="Restrct_endonuc-II-like"/>
</dbReference>
<evidence type="ECO:0000259" key="10">
    <source>
        <dbReference type="Pfam" id="PF12705"/>
    </source>
</evidence>
<dbReference type="Pfam" id="PF21445">
    <property type="entry name" value="ADDB_N"/>
    <property type="match status" value="1"/>
</dbReference>
<dbReference type="Proteomes" id="UP001174196">
    <property type="component" value="Unassembled WGS sequence"/>
</dbReference>
<dbReference type="InterPro" id="IPR013986">
    <property type="entry name" value="DExx_box_DNA_helicase_dom_sf"/>
</dbReference>
<evidence type="ECO:0000256" key="8">
    <source>
        <dbReference type="ARBA" id="ARBA00023125"/>
    </source>
</evidence>
<evidence type="ECO:0000256" key="7">
    <source>
        <dbReference type="ARBA" id="ARBA00022840"/>
    </source>
</evidence>
<dbReference type="RefSeq" id="WP_301238110.1">
    <property type="nucleotide sequence ID" value="NZ_JANRHH010000028.1"/>
</dbReference>
<dbReference type="PANTHER" id="PTHR30591:SF1">
    <property type="entry name" value="RECBCD ENZYME SUBUNIT RECC"/>
    <property type="match status" value="1"/>
</dbReference>
<evidence type="ECO:0000313" key="12">
    <source>
        <dbReference type="EMBL" id="MDN4593387.1"/>
    </source>
</evidence>
<gene>
    <name evidence="12" type="ORF">NWF35_05625</name>
</gene>
<dbReference type="InterPro" id="IPR038726">
    <property type="entry name" value="PDDEXK_AddAB-type"/>
</dbReference>
<keyword evidence="9" id="KW-0234">DNA repair</keyword>
<feature type="domain" description="ATP-dependent helicase/deoxyribonuclease subunit B N-terminal" evidence="11">
    <location>
        <begin position="95"/>
        <end position="242"/>
    </location>
</feature>
<sequence>MTGTIVLHPVDSAGWGMGWDDPTRFSGCKRVDYLVPGTRMARELHRRYLPFLRDQRDVHFGTFDQFVRELLQDRRKRLLSAIEQECLVQQAVSTADREEPYTYFRGWKSRPGWIKKMETWIGEIKRSGVLPERLIALWHDRGPKERELARIYRAYQQLLSDSGAFDHEEAYYQALQALRQGQARLPEYVVAEHFHDLSPLQEQLLIQLVTSGVPVELHLVWDETRPRLFKETEQTMERLRQRGFSVRRVSVEPTEERRVTALEHMVRTAFAVRPERQAADGAVEVLSAPGVEQETRMVAGSVKRWLSEENGSLSDVVLIVPDLDTYLSPLVRALSEAGLPVASPWTVPLRHHPVMETILTAMAVRMGREEERIALMQSPFVPWGSEADRRLWLKAYERWNAPQSLAELESCMGRAEIIPDDGNETEPAVWSGLLALYRWVESIPLNALWRDWLAWLESWVAELEQPSRYRTLAKDPRMLPFLAEEMQAFALIREIVQEWKHVDPSGFAGEALELRTLAGMLERAAMRKRVRKKPGRRGGLRILEPNQIRWDRYRAVWVLGCAEGEWPRPIHDDWLLPDEERVRLRQEELRLMTSDQLRHRQLLPFFLCASSAESHLVFSYPHADESGSSRLPSPFLQELLAVWTETDVIHQRRDVSHMLPDRFEACFSRKEGLARAVSLLSQNGTADPVTERKQAITLLKNEARRQPERTWHWLERLRVERVRLSGNAAAFAGQLRPSLWKKHGFSLQDRVWSPAELNQLMQCPFHYFADHLLQAREPEPARREWAALDRGHVWHRVLSHFWRGWEEVRLSPDTWEKAMERLDVLVDALFEQLLTEAAALARDPFRLEVEKERIKQQLSAVLSHEWHWRGVDGSGMRPVHLELSFGMTDPNLIHRGEMDPQSTPHPVRIHLPGDVTIRVRGKVDRVDVDGEGYYAVYDYKSGAVVDPKRIREGAHLQLPLFLWVVQQVLGLDPAKAVGAAYYTPGTRQNGKPPTNNRNQGLWRKEATERTGIHTRVKGLLDEEEWTNTMEAIGQRLSRQLRRAEKGDFAVEPTWECPSHCPHRTICRWDVTLSLAEKGEGEE</sequence>
<dbReference type="Gene3D" id="1.10.10.160">
    <property type="match status" value="1"/>
</dbReference>
<evidence type="ECO:0000256" key="1">
    <source>
        <dbReference type="ARBA" id="ARBA00022722"/>
    </source>
</evidence>
<evidence type="ECO:0000256" key="9">
    <source>
        <dbReference type="ARBA" id="ARBA00023204"/>
    </source>
</evidence>
<evidence type="ECO:0000256" key="5">
    <source>
        <dbReference type="ARBA" id="ARBA00022806"/>
    </source>
</evidence>
<dbReference type="PANTHER" id="PTHR30591">
    <property type="entry name" value="RECBCD ENZYME SUBUNIT RECC"/>
    <property type="match status" value="1"/>
</dbReference>
<organism evidence="12 13">
    <name type="scientific">Polycladomyces subterraneus</name>
    <dbReference type="NCBI Taxonomy" id="1016997"/>
    <lineage>
        <taxon>Bacteria</taxon>
        <taxon>Bacillati</taxon>
        <taxon>Bacillota</taxon>
        <taxon>Bacilli</taxon>
        <taxon>Bacillales</taxon>
        <taxon>Thermoactinomycetaceae</taxon>
        <taxon>Polycladomyces</taxon>
    </lineage>
</organism>
<dbReference type="InterPro" id="IPR027417">
    <property type="entry name" value="P-loop_NTPase"/>
</dbReference>
<evidence type="ECO:0000259" key="11">
    <source>
        <dbReference type="Pfam" id="PF21445"/>
    </source>
</evidence>
<reference evidence="12" key="1">
    <citation type="submission" date="2022-08" db="EMBL/GenBank/DDBJ databases">
        <title>Polycladomyces zharkentsis sp. nov., a novel thermophilic CMC and starch-degrading bacterium isolated from a geothermal spring in Kazakhstan.</title>
        <authorList>
            <person name="Mashzhan A."/>
            <person name="Kistaubaeva A."/>
            <person name="Javier-Lopez R."/>
            <person name="Birkeland N.-K."/>
        </authorList>
    </citation>
    <scope>NUCLEOTIDE SEQUENCE</scope>
    <source>
        <strain evidence="12">KSR 13</strain>
    </source>
</reference>
<keyword evidence="2" id="KW-0547">Nucleotide-binding</keyword>
<name>A0ABT8ILV7_9BACL</name>
<evidence type="ECO:0000256" key="4">
    <source>
        <dbReference type="ARBA" id="ARBA00022801"/>
    </source>
</evidence>
<protein>
    <submittedName>
        <fullName evidence="12">PD-(D/E)XK nuclease family protein</fullName>
    </submittedName>
</protein>
<keyword evidence="3" id="KW-0227">DNA damage</keyword>
<evidence type="ECO:0000256" key="6">
    <source>
        <dbReference type="ARBA" id="ARBA00022839"/>
    </source>
</evidence>
<keyword evidence="8" id="KW-0238">DNA-binding</keyword>
<dbReference type="Gene3D" id="3.90.320.10">
    <property type="match status" value="1"/>
</dbReference>
<dbReference type="SUPFAM" id="SSF52980">
    <property type="entry name" value="Restriction endonuclease-like"/>
    <property type="match status" value="1"/>
</dbReference>
<dbReference type="EMBL" id="JANRHH010000028">
    <property type="protein sequence ID" value="MDN4593387.1"/>
    <property type="molecule type" value="Genomic_DNA"/>
</dbReference>
<dbReference type="InterPro" id="IPR011604">
    <property type="entry name" value="PDDEXK-like_dom_sf"/>
</dbReference>
<accession>A0ABT8ILV7</accession>
<keyword evidence="6" id="KW-0269">Exonuclease</keyword>
<dbReference type="InterPro" id="IPR049035">
    <property type="entry name" value="ADDB_N"/>
</dbReference>
<comment type="caution">
    <text evidence="12">The sequence shown here is derived from an EMBL/GenBank/DDBJ whole genome shotgun (WGS) entry which is preliminary data.</text>
</comment>
<keyword evidence="4" id="KW-0378">Hydrolase</keyword>
<keyword evidence="1" id="KW-0540">Nuclease</keyword>
<evidence type="ECO:0000256" key="3">
    <source>
        <dbReference type="ARBA" id="ARBA00022763"/>
    </source>
</evidence>
<keyword evidence="5" id="KW-0347">Helicase</keyword>